<name>A0ABT4B5Q0_9ACTN</name>
<keyword evidence="2" id="KW-0812">Transmembrane</keyword>
<feature type="transmembrane region" description="Helical" evidence="2">
    <location>
        <begin position="30"/>
        <end position="52"/>
    </location>
</feature>
<evidence type="ECO:0000256" key="2">
    <source>
        <dbReference type="SAM" id="Phobius"/>
    </source>
</evidence>
<evidence type="ECO:0000313" key="4">
    <source>
        <dbReference type="Proteomes" id="UP001151002"/>
    </source>
</evidence>
<keyword evidence="2" id="KW-0472">Membrane</keyword>
<gene>
    <name evidence="3" type="ORF">OWR29_27865</name>
</gene>
<dbReference type="InterPro" id="IPR010994">
    <property type="entry name" value="RuvA_2-like"/>
</dbReference>
<comment type="caution">
    <text evidence="3">The sequence shown here is derived from an EMBL/GenBank/DDBJ whole genome shotgun (WGS) entry which is preliminary data.</text>
</comment>
<feature type="region of interest" description="Disordered" evidence="1">
    <location>
        <begin position="150"/>
        <end position="204"/>
    </location>
</feature>
<keyword evidence="4" id="KW-1185">Reference proteome</keyword>
<feature type="transmembrane region" description="Helical" evidence="2">
    <location>
        <begin position="59"/>
        <end position="77"/>
    </location>
</feature>
<keyword evidence="2" id="KW-1133">Transmembrane helix</keyword>
<sequence length="283" mass="30399">MTWTPPEPGSQPPPPNGPAAKLSWRLGHSVWVLAPILSFGCLGAAGFLYVGIRARKPQWWIPGVAYSVVAWVFFILGGESADGSTQEDVSYAIFFAMWAASVVHALIINPAWLRWRAGYRPWYSQAQPPPMGWNPAPPAPPLPPQMHGLVPGPQQYYAGPPEPKTTGPQAYYAGPQEPGTTGPQPYNTAPSFHAGPQPYNPGPVEVNTADAARLATLPHFNPERVAHVLAVRQSRGGFVTLNDFAAAAGLAPHELVAVRDRIVVTPPPPEPDQPGPFGRIVDV</sequence>
<dbReference type="Pfam" id="PF12836">
    <property type="entry name" value="HHH_3"/>
    <property type="match status" value="1"/>
</dbReference>
<dbReference type="EMBL" id="JAPNTZ010000010">
    <property type="protein sequence ID" value="MCY1141831.1"/>
    <property type="molecule type" value="Genomic_DNA"/>
</dbReference>
<dbReference type="RefSeq" id="WP_267566226.1">
    <property type="nucleotide sequence ID" value="NZ_JAPNTZ010000010.1"/>
</dbReference>
<organism evidence="3 4">
    <name type="scientific">Paractinoplanes pyxinae</name>
    <dbReference type="NCBI Taxonomy" id="2997416"/>
    <lineage>
        <taxon>Bacteria</taxon>
        <taxon>Bacillati</taxon>
        <taxon>Actinomycetota</taxon>
        <taxon>Actinomycetes</taxon>
        <taxon>Micromonosporales</taxon>
        <taxon>Micromonosporaceae</taxon>
        <taxon>Paractinoplanes</taxon>
    </lineage>
</organism>
<proteinExistence type="predicted"/>
<evidence type="ECO:0000313" key="3">
    <source>
        <dbReference type="EMBL" id="MCY1141831.1"/>
    </source>
</evidence>
<feature type="compositionally biased region" description="Low complexity" evidence="1">
    <location>
        <begin position="174"/>
        <end position="185"/>
    </location>
</feature>
<reference evidence="3" key="1">
    <citation type="submission" date="2022-11" db="EMBL/GenBank/DDBJ databases">
        <authorList>
            <person name="Somphong A."/>
            <person name="Phongsopitanun W."/>
        </authorList>
    </citation>
    <scope>NUCLEOTIDE SEQUENCE</scope>
    <source>
        <strain evidence="3">Pm04-4</strain>
    </source>
</reference>
<dbReference type="SUPFAM" id="SSF47781">
    <property type="entry name" value="RuvA domain 2-like"/>
    <property type="match status" value="1"/>
</dbReference>
<feature type="transmembrane region" description="Helical" evidence="2">
    <location>
        <begin position="89"/>
        <end position="113"/>
    </location>
</feature>
<evidence type="ECO:0000256" key="1">
    <source>
        <dbReference type="SAM" id="MobiDB-lite"/>
    </source>
</evidence>
<accession>A0ABT4B5Q0</accession>
<dbReference type="Proteomes" id="UP001151002">
    <property type="component" value="Unassembled WGS sequence"/>
</dbReference>
<protein>
    <submittedName>
        <fullName evidence="3">Helix-hairpin-helix domain-containing protein</fullName>
    </submittedName>
</protein>